<accession>A0A931A4Y7</accession>
<gene>
    <name evidence="7 9" type="primary">pgl</name>
    <name evidence="9" type="ORF">ITP53_05580</name>
</gene>
<evidence type="ECO:0000256" key="6">
    <source>
        <dbReference type="ARBA" id="ARBA00020337"/>
    </source>
</evidence>
<dbReference type="EC" id="3.1.1.31" evidence="5 7"/>
<protein>
    <recommendedName>
        <fullName evidence="6 7">6-phosphogluconolactonase</fullName>
        <shortName evidence="7">6PGL</shortName>
        <ecNumber evidence="5 7">3.1.1.31</ecNumber>
    </recommendedName>
</protein>
<organism evidence="9 10">
    <name type="scientific">Nonomuraea cypriaca</name>
    <dbReference type="NCBI Taxonomy" id="1187855"/>
    <lineage>
        <taxon>Bacteria</taxon>
        <taxon>Bacillati</taxon>
        <taxon>Actinomycetota</taxon>
        <taxon>Actinomycetes</taxon>
        <taxon>Streptosporangiales</taxon>
        <taxon>Streptosporangiaceae</taxon>
        <taxon>Nonomuraea</taxon>
    </lineage>
</organism>
<dbReference type="InterPro" id="IPR005900">
    <property type="entry name" value="6-phosphogluconolactonase_DevB"/>
</dbReference>
<keyword evidence="10" id="KW-1185">Reference proteome</keyword>
<feature type="domain" description="Glucosamine/galactosamine-6-phosphate isomerase" evidence="8">
    <location>
        <begin position="11"/>
        <end position="191"/>
    </location>
</feature>
<dbReference type="SUPFAM" id="SSF100950">
    <property type="entry name" value="NagB/RpiA/CoA transferase-like"/>
    <property type="match status" value="1"/>
</dbReference>
<dbReference type="PANTHER" id="PTHR11054">
    <property type="entry name" value="6-PHOSPHOGLUCONOLACTONASE"/>
    <property type="match status" value="1"/>
</dbReference>
<dbReference type="Gene3D" id="3.40.50.1360">
    <property type="match status" value="1"/>
</dbReference>
<dbReference type="AlphaFoldDB" id="A0A931A4Y7"/>
<dbReference type="GO" id="GO:0006098">
    <property type="term" value="P:pentose-phosphate shunt"/>
    <property type="evidence" value="ECO:0007669"/>
    <property type="project" value="InterPro"/>
</dbReference>
<evidence type="ECO:0000256" key="7">
    <source>
        <dbReference type="RuleBase" id="RU365095"/>
    </source>
</evidence>
<dbReference type="InterPro" id="IPR037171">
    <property type="entry name" value="NagB/RpiA_transferase-like"/>
</dbReference>
<evidence type="ECO:0000256" key="3">
    <source>
        <dbReference type="ARBA" id="ARBA00004961"/>
    </source>
</evidence>
<evidence type="ECO:0000256" key="1">
    <source>
        <dbReference type="ARBA" id="ARBA00000832"/>
    </source>
</evidence>
<dbReference type="RefSeq" id="WP_195894206.1">
    <property type="nucleotide sequence ID" value="NZ_JADOGI010000011.1"/>
</dbReference>
<dbReference type="InterPro" id="IPR039104">
    <property type="entry name" value="6PGL"/>
</dbReference>
<dbReference type="Proteomes" id="UP000605361">
    <property type="component" value="Unassembled WGS sequence"/>
</dbReference>
<evidence type="ECO:0000259" key="8">
    <source>
        <dbReference type="Pfam" id="PF01182"/>
    </source>
</evidence>
<comment type="pathway">
    <text evidence="3 7">Carbohydrate degradation; pentose phosphate pathway; D-ribulose 5-phosphate from D-glucose 6-phosphate (oxidative stage): step 2/3.</text>
</comment>
<evidence type="ECO:0000256" key="5">
    <source>
        <dbReference type="ARBA" id="ARBA00013198"/>
    </source>
</evidence>
<comment type="function">
    <text evidence="2 7">Hydrolysis of 6-phosphogluconolactone to 6-phosphogluconate.</text>
</comment>
<reference evidence="9" key="1">
    <citation type="submission" date="2020-11" db="EMBL/GenBank/DDBJ databases">
        <title>Whole-genome analyses of Nonomuraea sp. K274.</title>
        <authorList>
            <person name="Veyisoglu A."/>
        </authorList>
    </citation>
    <scope>NUCLEOTIDE SEQUENCE</scope>
    <source>
        <strain evidence="9">K274</strain>
    </source>
</reference>
<evidence type="ECO:0000313" key="10">
    <source>
        <dbReference type="Proteomes" id="UP000605361"/>
    </source>
</evidence>
<keyword evidence="7 9" id="KW-0378">Hydrolase</keyword>
<evidence type="ECO:0000256" key="4">
    <source>
        <dbReference type="ARBA" id="ARBA00010662"/>
    </source>
</evidence>
<dbReference type="EMBL" id="JADOGI010000011">
    <property type="protein sequence ID" value="MBF8185218.1"/>
    <property type="molecule type" value="Genomic_DNA"/>
</dbReference>
<dbReference type="PANTHER" id="PTHR11054:SF0">
    <property type="entry name" value="6-PHOSPHOGLUCONOLACTONASE"/>
    <property type="match status" value="1"/>
</dbReference>
<evidence type="ECO:0000313" key="9">
    <source>
        <dbReference type="EMBL" id="MBF8185218.1"/>
    </source>
</evidence>
<sequence>MRHDLQILDGPDAVTARAADEVANLATTAVVDHGRFTFAVSGGHTPWQMFAALVTRDLPWPNITIFQADERVAPDGDPDRNLTHLRESLGAVGAEVVPMPVTDADLEAAARRYAELLPARFDLVHLGLGPDGHTASLVPGYPVLTETDRLVALTRPYQGHPRMTLTYPALARADQLLLAHHRIEQANAAAQATGR</sequence>
<dbReference type="GO" id="GO:0017057">
    <property type="term" value="F:6-phosphogluconolactonase activity"/>
    <property type="evidence" value="ECO:0007669"/>
    <property type="project" value="UniProtKB-UniRule"/>
</dbReference>
<dbReference type="Pfam" id="PF01182">
    <property type="entry name" value="Glucosamine_iso"/>
    <property type="match status" value="1"/>
</dbReference>
<dbReference type="InterPro" id="IPR006148">
    <property type="entry name" value="Glc/Gal-6P_isomerase"/>
</dbReference>
<dbReference type="NCBIfam" id="TIGR01198">
    <property type="entry name" value="pgl"/>
    <property type="match status" value="1"/>
</dbReference>
<comment type="caution">
    <text evidence="9">The sequence shown here is derived from an EMBL/GenBank/DDBJ whole genome shotgun (WGS) entry which is preliminary data.</text>
</comment>
<dbReference type="CDD" id="cd01400">
    <property type="entry name" value="6PGL"/>
    <property type="match status" value="1"/>
</dbReference>
<proteinExistence type="inferred from homology"/>
<dbReference type="GO" id="GO:0005975">
    <property type="term" value="P:carbohydrate metabolic process"/>
    <property type="evidence" value="ECO:0007669"/>
    <property type="project" value="UniProtKB-UniRule"/>
</dbReference>
<comment type="catalytic activity">
    <reaction evidence="1 7">
        <text>6-phospho-D-glucono-1,5-lactone + H2O = 6-phospho-D-gluconate + H(+)</text>
        <dbReference type="Rhea" id="RHEA:12556"/>
        <dbReference type="ChEBI" id="CHEBI:15377"/>
        <dbReference type="ChEBI" id="CHEBI:15378"/>
        <dbReference type="ChEBI" id="CHEBI:57955"/>
        <dbReference type="ChEBI" id="CHEBI:58759"/>
        <dbReference type="EC" id="3.1.1.31"/>
    </reaction>
</comment>
<evidence type="ECO:0000256" key="2">
    <source>
        <dbReference type="ARBA" id="ARBA00002681"/>
    </source>
</evidence>
<name>A0A931A4Y7_9ACTN</name>
<comment type="similarity">
    <text evidence="4 7">Belongs to the glucosamine/galactosamine-6-phosphate isomerase family. 6-phosphogluconolactonase subfamily.</text>
</comment>